<dbReference type="PROSITE" id="PS00083">
    <property type="entry name" value="INTRADIOL_DIOXYGENAS"/>
    <property type="match status" value="1"/>
</dbReference>
<evidence type="ECO:0000256" key="2">
    <source>
        <dbReference type="ARBA" id="ARBA00022964"/>
    </source>
</evidence>
<reference evidence="5 6" key="1">
    <citation type="journal article" date="2017" name="Int. J. Syst. Evol. Microbiol.">
        <title>Roseitalea porphyridii gen. nov., sp. nov., isolated from a red alga, and reclassification of Hoeflea suaedae Chung et al. 2013 as Pseudohoeflea suaedae gen. nov., comb. nov.</title>
        <authorList>
            <person name="Hyeon J.W."/>
            <person name="Jeong S.E."/>
            <person name="Baek K."/>
            <person name="Jeon C.O."/>
        </authorList>
    </citation>
    <scope>NUCLEOTIDE SEQUENCE [LARGE SCALE GENOMIC DNA]</scope>
    <source>
        <strain evidence="5 6">MA7-20</strain>
    </source>
</reference>
<dbReference type="PANTHER" id="PTHR33711:SF9">
    <property type="entry name" value="PROTOCATECHUATE 3,4-DIOXYGENASE ALPHA CHAIN"/>
    <property type="match status" value="1"/>
</dbReference>
<evidence type="ECO:0000259" key="4">
    <source>
        <dbReference type="PROSITE" id="PS00083"/>
    </source>
</evidence>
<evidence type="ECO:0000256" key="3">
    <source>
        <dbReference type="ARBA" id="ARBA00023002"/>
    </source>
</evidence>
<dbReference type="EC" id="1.13.11.3" evidence="5"/>
<dbReference type="NCBIfam" id="TIGR02423">
    <property type="entry name" value="protocat_alph"/>
    <property type="match status" value="1"/>
</dbReference>
<organism evidence="5 6">
    <name type="scientific">Roseitalea porphyridii</name>
    <dbReference type="NCBI Taxonomy" id="1852022"/>
    <lineage>
        <taxon>Bacteria</taxon>
        <taxon>Pseudomonadati</taxon>
        <taxon>Pseudomonadota</taxon>
        <taxon>Alphaproteobacteria</taxon>
        <taxon>Hyphomicrobiales</taxon>
        <taxon>Ahrensiaceae</taxon>
        <taxon>Roseitalea</taxon>
    </lineage>
</organism>
<dbReference type="AlphaFoldDB" id="A0A4P6V383"/>
<dbReference type="Gene3D" id="2.60.130.10">
    <property type="entry name" value="Aromatic compound dioxygenase"/>
    <property type="match status" value="1"/>
</dbReference>
<dbReference type="GO" id="GO:0018578">
    <property type="term" value="F:protocatechuate 3,4-dioxygenase activity"/>
    <property type="evidence" value="ECO:0007669"/>
    <property type="project" value="UniProtKB-EC"/>
</dbReference>
<accession>A0A4P6V383</accession>
<name>A0A4P6V383_9HYPH</name>
<dbReference type="InterPro" id="IPR012786">
    <property type="entry name" value="Protocat_dOase_a"/>
</dbReference>
<sequence length="205" mass="22672">MIRPTHAFKETPSQTAGPYVHIGLNPNVTGIHGVYETDLGHDMKTGAVSGEEIIVTGTVFDGLGAPVRDVVLEIWQADADGLFNSPVETRGKADPNFTGWGRAAADLQTGQFRFDTVKPGRVPWRDGRLQAPHISVWIVARGINIGLHTRLYFADEAEANAEDPILTRIEHQHRLPTLLAERTGEGEYRFDIRLQGEGETIFFDM</sequence>
<gene>
    <name evidence="5" type="primary">pcaG</name>
    <name evidence="5" type="ORF">E0E05_11055</name>
</gene>
<dbReference type="CDD" id="cd03463">
    <property type="entry name" value="3_4-PCD_alpha"/>
    <property type="match status" value="1"/>
</dbReference>
<dbReference type="InterPro" id="IPR050770">
    <property type="entry name" value="Intradiol_RC_Dioxygenase"/>
</dbReference>
<dbReference type="PANTHER" id="PTHR33711">
    <property type="entry name" value="DIOXYGENASE, PUTATIVE (AFU_ORTHOLOGUE AFUA_2G02910)-RELATED"/>
    <property type="match status" value="1"/>
</dbReference>
<keyword evidence="6" id="KW-1185">Reference proteome</keyword>
<protein>
    <submittedName>
        <fullName evidence="5">Protocatechuate 3,4-dioxygenase subunit alpha</fullName>
        <ecNumber evidence="5">1.13.11.3</ecNumber>
    </submittedName>
</protein>
<dbReference type="RefSeq" id="WP_131616761.1">
    <property type="nucleotide sequence ID" value="NZ_CP036532.1"/>
</dbReference>
<dbReference type="InterPro" id="IPR000627">
    <property type="entry name" value="Intradiol_dOase_C"/>
</dbReference>
<feature type="domain" description="Intradiol ring-cleavage dioxygenases" evidence="4">
    <location>
        <begin position="55"/>
        <end position="83"/>
    </location>
</feature>
<keyword evidence="2 5" id="KW-0223">Dioxygenase</keyword>
<dbReference type="KEGG" id="rpod:E0E05_11055"/>
<evidence type="ECO:0000313" key="6">
    <source>
        <dbReference type="Proteomes" id="UP000293719"/>
    </source>
</evidence>
<dbReference type="Proteomes" id="UP000293719">
    <property type="component" value="Chromosome"/>
</dbReference>
<dbReference type="OrthoDB" id="9805815at2"/>
<keyword evidence="3 5" id="KW-0560">Oxidoreductase</keyword>
<dbReference type="GeneID" id="90767836"/>
<proteinExistence type="inferred from homology"/>
<evidence type="ECO:0000313" key="5">
    <source>
        <dbReference type="EMBL" id="QBK31086.1"/>
    </source>
</evidence>
<dbReference type="InterPro" id="IPR015889">
    <property type="entry name" value="Intradiol_dOase_core"/>
</dbReference>
<dbReference type="SUPFAM" id="SSF49482">
    <property type="entry name" value="Aromatic compound dioxygenase"/>
    <property type="match status" value="1"/>
</dbReference>
<dbReference type="Pfam" id="PF00775">
    <property type="entry name" value="Dioxygenase_C"/>
    <property type="match status" value="1"/>
</dbReference>
<dbReference type="EMBL" id="CP036532">
    <property type="protein sequence ID" value="QBK31086.1"/>
    <property type="molecule type" value="Genomic_DNA"/>
</dbReference>
<evidence type="ECO:0000256" key="1">
    <source>
        <dbReference type="ARBA" id="ARBA00007825"/>
    </source>
</evidence>
<dbReference type="GO" id="GO:0008199">
    <property type="term" value="F:ferric iron binding"/>
    <property type="evidence" value="ECO:0007669"/>
    <property type="project" value="InterPro"/>
</dbReference>
<comment type="similarity">
    <text evidence="1">Belongs to the intradiol ring-cleavage dioxygenase family.</text>
</comment>